<dbReference type="GO" id="GO:0005351">
    <property type="term" value="F:carbohydrate:proton symporter activity"/>
    <property type="evidence" value="ECO:0007669"/>
    <property type="project" value="TreeGrafter"/>
</dbReference>
<dbReference type="InterPro" id="IPR020846">
    <property type="entry name" value="MFS_dom"/>
</dbReference>
<feature type="transmembrane region" description="Helical" evidence="6">
    <location>
        <begin position="436"/>
        <end position="455"/>
    </location>
</feature>
<evidence type="ECO:0000256" key="4">
    <source>
        <dbReference type="ARBA" id="ARBA00022989"/>
    </source>
</evidence>
<dbReference type="PANTHER" id="PTHR48022:SF11">
    <property type="entry name" value="MONOSACCHARIDE TRANSPORTER (HXT8), PUTATIVE (AFU_ORTHOLOGUE AFUA_2G08120)-RELATED"/>
    <property type="match status" value="1"/>
</dbReference>
<dbReference type="GO" id="GO:0016020">
    <property type="term" value="C:membrane"/>
    <property type="evidence" value="ECO:0007669"/>
    <property type="project" value="UniProtKB-SubCell"/>
</dbReference>
<feature type="transmembrane region" description="Helical" evidence="6">
    <location>
        <begin position="406"/>
        <end position="424"/>
    </location>
</feature>
<reference evidence="8 9" key="1">
    <citation type="submission" date="2015-01" db="EMBL/GenBank/DDBJ databases">
        <title>The Genome Sequence of Fonsecaea multimorphosa CBS 102226.</title>
        <authorList>
            <consortium name="The Broad Institute Genomics Platform"/>
            <person name="Cuomo C."/>
            <person name="de Hoog S."/>
            <person name="Gorbushina A."/>
            <person name="Stielow B."/>
            <person name="Teixiera M."/>
            <person name="Abouelleil A."/>
            <person name="Chapman S.B."/>
            <person name="Priest M."/>
            <person name="Young S.K."/>
            <person name="Wortman J."/>
            <person name="Nusbaum C."/>
            <person name="Birren B."/>
        </authorList>
    </citation>
    <scope>NUCLEOTIDE SEQUENCE [LARGE SCALE GENOMIC DNA]</scope>
    <source>
        <strain evidence="8 9">CBS 102226</strain>
    </source>
</reference>
<organism evidence="8 9">
    <name type="scientific">Fonsecaea multimorphosa CBS 102226</name>
    <dbReference type="NCBI Taxonomy" id="1442371"/>
    <lineage>
        <taxon>Eukaryota</taxon>
        <taxon>Fungi</taxon>
        <taxon>Dikarya</taxon>
        <taxon>Ascomycota</taxon>
        <taxon>Pezizomycotina</taxon>
        <taxon>Eurotiomycetes</taxon>
        <taxon>Chaetothyriomycetidae</taxon>
        <taxon>Chaetothyriales</taxon>
        <taxon>Herpotrichiellaceae</taxon>
        <taxon>Fonsecaea</taxon>
    </lineage>
</organism>
<dbReference type="SUPFAM" id="SSF103473">
    <property type="entry name" value="MFS general substrate transporter"/>
    <property type="match status" value="1"/>
</dbReference>
<dbReference type="OrthoDB" id="6612291at2759"/>
<evidence type="ECO:0000259" key="7">
    <source>
        <dbReference type="PROSITE" id="PS50850"/>
    </source>
</evidence>
<dbReference type="Proteomes" id="UP000053411">
    <property type="component" value="Unassembled WGS sequence"/>
</dbReference>
<dbReference type="VEuPathDB" id="FungiDB:Z520_03311"/>
<dbReference type="PROSITE" id="PS50850">
    <property type="entry name" value="MFS"/>
    <property type="match status" value="1"/>
</dbReference>
<keyword evidence="5 6" id="KW-0472">Membrane</keyword>
<comment type="subcellular location">
    <subcellularLocation>
        <location evidence="1">Membrane</location>
        <topology evidence="1">Multi-pass membrane protein</topology>
    </subcellularLocation>
</comment>
<evidence type="ECO:0000313" key="9">
    <source>
        <dbReference type="Proteomes" id="UP000053411"/>
    </source>
</evidence>
<name>A0A0D2K496_9EURO</name>
<dbReference type="Pfam" id="PF00083">
    <property type="entry name" value="Sugar_tr"/>
    <property type="match status" value="1"/>
</dbReference>
<dbReference type="PANTHER" id="PTHR48022">
    <property type="entry name" value="PLASTIDIC GLUCOSE TRANSPORTER 4"/>
    <property type="match status" value="1"/>
</dbReference>
<sequence length="502" mass="55137">METLETKRRPYTWKTVFICIGAAWASAAMGYAANIGTTLGQPSFIKHMHLDTASNASGLLGAINGLYYAGAFIGALCAGPFSNRYGRKVAIGTGVVFILVSNALLAASVDTAMFIAFRFFQGFGCAVQLTQVPLYISEIVPPKDRGVLCDLHAIFLNVGNITSAYIGVGFFYDKSQTLNEWTAPTALGCLYCVFSLVSLWFIPESPRYLLLRGKPEQAWEIVRTLHHGAHDHDETFAQNEFRLMRTQTEYERMHKMSFLQMLKRPSYRKRVGIACGLPFLAISSGVLVINNYGALLYAGLGMDAEQQIQLQAGWLAVSFTMNTLAVLVVERLPRPHLMSIGMGGACCALIIECAIQAVYLGSDHKAALAAGVAMLYVFVFFFAGFLDGPMYFYAAEIFPTHLRAQATSMAMASFCLSNIIWLQAAPTAFANIGWHYYLIFIILAAVGTALVFFTFPDTRNLALEEVARLFGDEVYDGPELNSPSVVLEEKTPATEQFENTNA</sequence>
<evidence type="ECO:0000313" key="8">
    <source>
        <dbReference type="EMBL" id="KIY00648.1"/>
    </source>
</evidence>
<keyword evidence="4 6" id="KW-1133">Transmembrane helix</keyword>
<dbReference type="InterPro" id="IPR050360">
    <property type="entry name" value="MFS_Sugar_Transporters"/>
</dbReference>
<evidence type="ECO:0000256" key="6">
    <source>
        <dbReference type="SAM" id="Phobius"/>
    </source>
</evidence>
<protein>
    <recommendedName>
        <fullName evidence="7">Major facilitator superfamily (MFS) profile domain-containing protein</fullName>
    </recommendedName>
</protein>
<feature type="transmembrane region" description="Helical" evidence="6">
    <location>
        <begin position="89"/>
        <end position="109"/>
    </location>
</feature>
<proteinExistence type="inferred from homology"/>
<evidence type="ECO:0000256" key="1">
    <source>
        <dbReference type="ARBA" id="ARBA00004141"/>
    </source>
</evidence>
<evidence type="ECO:0000256" key="2">
    <source>
        <dbReference type="ARBA" id="ARBA00010992"/>
    </source>
</evidence>
<dbReference type="InterPro" id="IPR005828">
    <property type="entry name" value="MFS_sugar_transport-like"/>
</dbReference>
<gene>
    <name evidence="8" type="ORF">Z520_03311</name>
</gene>
<feature type="transmembrane region" description="Helical" evidence="6">
    <location>
        <begin position="312"/>
        <end position="329"/>
    </location>
</feature>
<feature type="transmembrane region" description="Helical" evidence="6">
    <location>
        <begin position="271"/>
        <end position="292"/>
    </location>
</feature>
<feature type="transmembrane region" description="Helical" evidence="6">
    <location>
        <begin position="366"/>
        <end position="386"/>
    </location>
</feature>
<dbReference type="AlphaFoldDB" id="A0A0D2K496"/>
<dbReference type="Gene3D" id="1.20.1250.20">
    <property type="entry name" value="MFS general substrate transporter like domains"/>
    <property type="match status" value="1"/>
</dbReference>
<dbReference type="RefSeq" id="XP_016634770.1">
    <property type="nucleotide sequence ID" value="XM_016773824.1"/>
</dbReference>
<feature type="transmembrane region" description="Helical" evidence="6">
    <location>
        <begin position="184"/>
        <end position="202"/>
    </location>
</feature>
<evidence type="ECO:0000256" key="3">
    <source>
        <dbReference type="ARBA" id="ARBA00022692"/>
    </source>
</evidence>
<comment type="similarity">
    <text evidence="2">Belongs to the major facilitator superfamily. Sugar transporter (TC 2.A.1.1) family.</text>
</comment>
<feature type="domain" description="Major facilitator superfamily (MFS) profile" evidence="7">
    <location>
        <begin position="18"/>
        <end position="459"/>
    </location>
</feature>
<dbReference type="EMBL" id="KN848066">
    <property type="protein sequence ID" value="KIY00648.1"/>
    <property type="molecule type" value="Genomic_DNA"/>
</dbReference>
<keyword evidence="9" id="KW-1185">Reference proteome</keyword>
<feature type="transmembrane region" description="Helical" evidence="6">
    <location>
        <begin position="56"/>
        <end position="77"/>
    </location>
</feature>
<keyword evidence="3 6" id="KW-0812">Transmembrane</keyword>
<dbReference type="GeneID" id="27709057"/>
<accession>A0A0D2K496</accession>
<feature type="transmembrane region" description="Helical" evidence="6">
    <location>
        <begin position="341"/>
        <end position="360"/>
    </location>
</feature>
<evidence type="ECO:0000256" key="5">
    <source>
        <dbReference type="ARBA" id="ARBA00023136"/>
    </source>
</evidence>
<dbReference type="InterPro" id="IPR036259">
    <property type="entry name" value="MFS_trans_sf"/>
</dbReference>